<dbReference type="PANTHER" id="PTHR43003:SF13">
    <property type="entry name" value="DNA-3-METHYLADENINE GLYCOSYLASE 2"/>
    <property type="match status" value="1"/>
</dbReference>
<dbReference type="GO" id="GO:0005737">
    <property type="term" value="C:cytoplasm"/>
    <property type="evidence" value="ECO:0007669"/>
    <property type="project" value="TreeGrafter"/>
</dbReference>
<evidence type="ECO:0000313" key="8">
    <source>
        <dbReference type="EMBL" id="TPW75885.1"/>
    </source>
</evidence>
<dbReference type="InterPro" id="IPR051912">
    <property type="entry name" value="Alkylbase_DNA_Glycosylase/TA"/>
</dbReference>
<protein>
    <recommendedName>
        <fullName evidence="2">DNA-3-methyladenine glycosylase II</fullName>
        <ecNumber evidence="2">3.2.2.21</ecNumber>
    </recommendedName>
</protein>
<evidence type="ECO:0000259" key="7">
    <source>
        <dbReference type="SMART" id="SM01009"/>
    </source>
</evidence>
<dbReference type="GO" id="GO:0006285">
    <property type="term" value="P:base-excision repair, AP site formation"/>
    <property type="evidence" value="ECO:0007669"/>
    <property type="project" value="TreeGrafter"/>
</dbReference>
<evidence type="ECO:0000313" key="9">
    <source>
        <dbReference type="Proteomes" id="UP000316252"/>
    </source>
</evidence>
<evidence type="ECO:0000256" key="5">
    <source>
        <dbReference type="SAM" id="MobiDB-lite"/>
    </source>
</evidence>
<keyword evidence="9" id="KW-1185">Reference proteome</keyword>
<dbReference type="GO" id="GO:0006307">
    <property type="term" value="P:DNA alkylation repair"/>
    <property type="evidence" value="ECO:0007669"/>
    <property type="project" value="TreeGrafter"/>
</dbReference>
<feature type="domain" description="DNA-3-methyladenine glycosylase AlkA N-terminal" evidence="7">
    <location>
        <begin position="52"/>
        <end position="177"/>
    </location>
</feature>
<dbReference type="SMART" id="SM00478">
    <property type="entry name" value="ENDO3c"/>
    <property type="match status" value="1"/>
</dbReference>
<dbReference type="InterPro" id="IPR023170">
    <property type="entry name" value="HhH_base_excis_C"/>
</dbReference>
<feature type="domain" description="HhH-GPD" evidence="6">
    <location>
        <begin position="187"/>
        <end position="346"/>
    </location>
</feature>
<organism evidence="8 9">
    <name type="scientific">Schumannella soli</name>
    <dbReference type="NCBI Taxonomy" id="2590779"/>
    <lineage>
        <taxon>Bacteria</taxon>
        <taxon>Bacillati</taxon>
        <taxon>Actinomycetota</taxon>
        <taxon>Actinomycetes</taxon>
        <taxon>Micrococcales</taxon>
        <taxon>Microbacteriaceae</taxon>
        <taxon>Schumannella</taxon>
    </lineage>
</organism>
<dbReference type="InterPro" id="IPR011257">
    <property type="entry name" value="DNA_glycosylase"/>
</dbReference>
<keyword evidence="3" id="KW-0227">DNA damage</keyword>
<accession>A0A506Y1I6</accession>
<dbReference type="SUPFAM" id="SSF55945">
    <property type="entry name" value="TATA-box binding protein-like"/>
    <property type="match status" value="1"/>
</dbReference>
<gene>
    <name evidence="8" type="ORF">FJ657_08535</name>
</gene>
<feature type="region of interest" description="Disordered" evidence="5">
    <location>
        <begin position="1"/>
        <end position="30"/>
    </location>
</feature>
<name>A0A506Y1I6_9MICO</name>
<dbReference type="CDD" id="cd00056">
    <property type="entry name" value="ENDO3c"/>
    <property type="match status" value="1"/>
</dbReference>
<dbReference type="Gene3D" id="3.30.310.20">
    <property type="entry name" value="DNA-3-methyladenine glycosylase AlkA, N-terminal domain"/>
    <property type="match status" value="1"/>
</dbReference>
<dbReference type="SMART" id="SM01009">
    <property type="entry name" value="AlkA_N"/>
    <property type="match status" value="1"/>
</dbReference>
<dbReference type="SUPFAM" id="SSF48150">
    <property type="entry name" value="DNA-glycosylase"/>
    <property type="match status" value="1"/>
</dbReference>
<evidence type="ECO:0000256" key="1">
    <source>
        <dbReference type="ARBA" id="ARBA00000086"/>
    </source>
</evidence>
<dbReference type="InterPro" id="IPR003265">
    <property type="entry name" value="HhH-GPD_domain"/>
</dbReference>
<evidence type="ECO:0000256" key="3">
    <source>
        <dbReference type="ARBA" id="ARBA00022763"/>
    </source>
</evidence>
<dbReference type="OrthoDB" id="9811249at2"/>
<dbReference type="GO" id="GO:0043916">
    <property type="term" value="F:DNA-7-methylguanine glycosylase activity"/>
    <property type="evidence" value="ECO:0007669"/>
    <property type="project" value="TreeGrafter"/>
</dbReference>
<reference evidence="8 9" key="1">
    <citation type="submission" date="2019-06" db="EMBL/GenBank/DDBJ databases">
        <authorList>
            <person name="Li F."/>
        </authorList>
    </citation>
    <scope>NUCLEOTIDE SEQUENCE [LARGE SCALE GENOMIC DNA]</scope>
    <source>
        <strain evidence="8 9">10F1D-1</strain>
    </source>
</reference>
<comment type="caution">
    <text evidence="8">The sequence shown here is derived from an EMBL/GenBank/DDBJ whole genome shotgun (WGS) entry which is preliminary data.</text>
</comment>
<dbReference type="PANTHER" id="PTHR43003">
    <property type="entry name" value="DNA-3-METHYLADENINE GLYCOSYLASE"/>
    <property type="match status" value="1"/>
</dbReference>
<dbReference type="GO" id="GO:0008725">
    <property type="term" value="F:DNA-3-methyladenine glycosylase activity"/>
    <property type="evidence" value="ECO:0007669"/>
    <property type="project" value="TreeGrafter"/>
</dbReference>
<dbReference type="GO" id="GO:0032131">
    <property type="term" value="F:alkylated DNA binding"/>
    <property type="evidence" value="ECO:0007669"/>
    <property type="project" value="TreeGrafter"/>
</dbReference>
<dbReference type="GO" id="GO:0032993">
    <property type="term" value="C:protein-DNA complex"/>
    <property type="evidence" value="ECO:0007669"/>
    <property type="project" value="TreeGrafter"/>
</dbReference>
<dbReference type="EC" id="3.2.2.21" evidence="2"/>
<dbReference type="EMBL" id="VHQG01000002">
    <property type="protein sequence ID" value="TPW75885.1"/>
    <property type="molecule type" value="Genomic_DNA"/>
</dbReference>
<dbReference type="Pfam" id="PF06029">
    <property type="entry name" value="AlkA_N"/>
    <property type="match status" value="1"/>
</dbReference>
<dbReference type="Gene3D" id="1.10.340.30">
    <property type="entry name" value="Hypothetical protein, domain 2"/>
    <property type="match status" value="1"/>
</dbReference>
<evidence type="ECO:0000256" key="2">
    <source>
        <dbReference type="ARBA" id="ARBA00012000"/>
    </source>
</evidence>
<keyword evidence="4" id="KW-0234">DNA repair</keyword>
<dbReference type="InterPro" id="IPR037046">
    <property type="entry name" value="AlkA_N_sf"/>
</dbReference>
<dbReference type="Gene3D" id="1.10.1670.10">
    <property type="entry name" value="Helix-hairpin-Helix base-excision DNA repair enzymes (C-terminal)"/>
    <property type="match status" value="1"/>
</dbReference>
<dbReference type="InterPro" id="IPR010316">
    <property type="entry name" value="AlkA_N"/>
</dbReference>
<evidence type="ECO:0000256" key="4">
    <source>
        <dbReference type="ARBA" id="ARBA00023204"/>
    </source>
</evidence>
<proteinExistence type="predicted"/>
<comment type="catalytic activity">
    <reaction evidence="1">
        <text>Hydrolysis of alkylated DNA, releasing 3-methyladenine, 3-methylguanine, 7-methylguanine and 7-methyladenine.</text>
        <dbReference type="EC" id="3.2.2.21"/>
    </reaction>
</comment>
<dbReference type="AlphaFoldDB" id="A0A506Y1I6"/>
<evidence type="ECO:0000259" key="6">
    <source>
        <dbReference type="SMART" id="SM00478"/>
    </source>
</evidence>
<dbReference type="Proteomes" id="UP000316252">
    <property type="component" value="Unassembled WGS sequence"/>
</dbReference>
<feature type="compositionally biased region" description="Low complexity" evidence="5">
    <location>
        <begin position="1"/>
        <end position="20"/>
    </location>
</feature>
<sequence>MPVAALRAHASLSASGGPTPRTRRTCRGVGSPDVCGARQDRVVRTELTVDARLDLDGVLDFVRVRAIPGIEEVGERHYRRALRIDGVEVIAGVEVIPEVEVVDRPRPADDTRAASRRIVVISNTDDPVLHAEIERRVRRLFDLDAPADEIDGVLSREPALAPLVAARPGIRIPGSLDAEEMLVRAIVGQQISVVAAQGHLREIAASGSALARPDGAITRLFPTARELLAGGAELLRGPESRRATLRGAAAAIDSGGLRLTLDVPADPAGLRAQLIALRGIGPWTADYLALRIHGSPDIALPGDSAVRLGLRRLGAEQWDPAAVLRFAEAFRPWRSYLMQHLWARAAAV</sequence>